<proteinExistence type="predicted"/>
<dbReference type="OrthoDB" id="366273at2759"/>
<reference evidence="1 2" key="1">
    <citation type="submission" date="2014-03" db="EMBL/GenBank/DDBJ databases">
        <authorList>
            <person name="Sibley D."/>
            <person name="Venepally P."/>
            <person name="Karamycheva S."/>
            <person name="Hadjithomas M."/>
            <person name="Khan A."/>
            <person name="Brunk B."/>
            <person name="Roos D."/>
            <person name="Caler E."/>
            <person name="Lorenzi H."/>
        </authorList>
    </citation>
    <scope>NUCLEOTIDE SEQUENCE [LARGE SCALE GENOMIC DNA]</scope>
    <source>
        <strain evidence="2">p89</strain>
    </source>
</reference>
<dbReference type="EMBL" id="AEYI02001314">
    <property type="protein sequence ID" value="KFG38944.1"/>
    <property type="molecule type" value="Genomic_DNA"/>
</dbReference>
<dbReference type="VEuPathDB" id="ToxoDB:TGP89_240270"/>
<protein>
    <submittedName>
        <fullName evidence="1">Uncharacterized protein</fullName>
    </submittedName>
</protein>
<comment type="caution">
    <text evidence="1">The sequence shown here is derived from an EMBL/GenBank/DDBJ whole genome shotgun (WGS) entry which is preliminary data.</text>
</comment>
<feature type="non-terminal residue" evidence="1">
    <location>
        <position position="97"/>
    </location>
</feature>
<dbReference type="AlphaFoldDB" id="A0A086K3H6"/>
<sequence length="97" mass="11693">MAVPKGKRSKHKCKQRQLIYFFDQFDGVFKRRRESFYRSFYNPPYFSKQTEQTSLPPSVLRPFRFPGFWPGRFVSAFQKKLFSVLCKWHLVFHGCTS</sequence>
<evidence type="ECO:0000313" key="1">
    <source>
        <dbReference type="EMBL" id="KFG38944.1"/>
    </source>
</evidence>
<name>A0A086K3H6_TOXGO</name>
<dbReference type="Proteomes" id="UP000028828">
    <property type="component" value="Unassembled WGS sequence"/>
</dbReference>
<evidence type="ECO:0000313" key="2">
    <source>
        <dbReference type="Proteomes" id="UP000028828"/>
    </source>
</evidence>
<gene>
    <name evidence="1" type="ORF">TGP89_240270</name>
</gene>
<organism evidence="1 2">
    <name type="scientific">Toxoplasma gondii p89</name>
    <dbReference type="NCBI Taxonomy" id="943119"/>
    <lineage>
        <taxon>Eukaryota</taxon>
        <taxon>Sar</taxon>
        <taxon>Alveolata</taxon>
        <taxon>Apicomplexa</taxon>
        <taxon>Conoidasida</taxon>
        <taxon>Coccidia</taxon>
        <taxon>Eucoccidiorida</taxon>
        <taxon>Eimeriorina</taxon>
        <taxon>Sarcocystidae</taxon>
        <taxon>Toxoplasma</taxon>
    </lineage>
</organism>
<accession>A0A086K3H6</accession>